<dbReference type="Proteomes" id="UP001595455">
    <property type="component" value="Unassembled WGS sequence"/>
</dbReference>
<organism evidence="2 3">
    <name type="scientific">Acinetobacter sichuanensis</name>
    <dbReference type="NCBI Taxonomy" id="2136183"/>
    <lineage>
        <taxon>Bacteria</taxon>
        <taxon>Pseudomonadati</taxon>
        <taxon>Pseudomonadota</taxon>
        <taxon>Gammaproteobacteria</taxon>
        <taxon>Moraxellales</taxon>
        <taxon>Moraxellaceae</taxon>
        <taxon>Acinetobacter</taxon>
    </lineage>
</organism>
<evidence type="ECO:0008006" key="4">
    <source>
        <dbReference type="Google" id="ProtNLM"/>
    </source>
</evidence>
<feature type="region of interest" description="Disordered" evidence="1">
    <location>
        <begin position="1"/>
        <end position="30"/>
    </location>
</feature>
<evidence type="ECO:0000256" key="1">
    <source>
        <dbReference type="SAM" id="MobiDB-lite"/>
    </source>
</evidence>
<dbReference type="RefSeq" id="WP_228199108.1">
    <property type="nucleotide sequence ID" value="NZ_JBHRSF010000044.1"/>
</dbReference>
<accession>A0ABV7BFI0</accession>
<protein>
    <recommendedName>
        <fullName evidence="4">RHS repeat protein</fullName>
    </recommendedName>
</protein>
<reference evidence="3" key="1">
    <citation type="journal article" date="2019" name="Int. J. Syst. Evol. Microbiol.">
        <title>The Global Catalogue of Microorganisms (GCM) 10K type strain sequencing project: providing services to taxonomists for standard genome sequencing and annotation.</title>
        <authorList>
            <consortium name="The Broad Institute Genomics Platform"/>
            <consortium name="The Broad Institute Genome Sequencing Center for Infectious Disease"/>
            <person name="Wu L."/>
            <person name="Ma J."/>
        </authorList>
    </citation>
    <scope>NUCLEOTIDE SEQUENCE [LARGE SCALE GENOMIC DNA]</scope>
    <source>
        <strain evidence="3">KCTC 62575</strain>
    </source>
</reference>
<evidence type="ECO:0000313" key="2">
    <source>
        <dbReference type="EMBL" id="MFC2995883.1"/>
    </source>
</evidence>
<keyword evidence="3" id="KW-1185">Reference proteome</keyword>
<name>A0ABV7BFI0_9GAMM</name>
<sequence length="77" mass="9049">MVKEVFTFDPASNIINPNKTHNQNHSTQNHRQNTYFEPTHKHGYNGLVNNIVQDYIDQKYQYDDYGQLIRQSDGGHI</sequence>
<proteinExistence type="predicted"/>
<dbReference type="EMBL" id="JBHRSF010000044">
    <property type="protein sequence ID" value="MFC2995883.1"/>
    <property type="molecule type" value="Genomic_DNA"/>
</dbReference>
<evidence type="ECO:0000313" key="3">
    <source>
        <dbReference type="Proteomes" id="UP001595455"/>
    </source>
</evidence>
<gene>
    <name evidence="2" type="ORF">ACFODO_11485</name>
</gene>
<comment type="caution">
    <text evidence="2">The sequence shown here is derived from an EMBL/GenBank/DDBJ whole genome shotgun (WGS) entry which is preliminary data.</text>
</comment>
<feature type="compositionally biased region" description="Polar residues" evidence="1">
    <location>
        <begin position="13"/>
        <end position="30"/>
    </location>
</feature>